<evidence type="ECO:0000256" key="2">
    <source>
        <dbReference type="SAM" id="SignalP"/>
    </source>
</evidence>
<feature type="signal peptide" evidence="2">
    <location>
        <begin position="1"/>
        <end position="32"/>
    </location>
</feature>
<dbReference type="SUPFAM" id="SSF51126">
    <property type="entry name" value="Pectin lyase-like"/>
    <property type="match status" value="1"/>
</dbReference>
<reference evidence="4 5" key="1">
    <citation type="submission" date="2024-10" db="EMBL/GenBank/DDBJ databases">
        <authorList>
            <person name="Ratan Roy A."/>
            <person name="Morales Sandoval P.H."/>
            <person name="De Los Santos Villalobos S."/>
            <person name="Chakraborty S."/>
            <person name="Mukherjee J."/>
        </authorList>
    </citation>
    <scope>NUCLEOTIDE SEQUENCE [LARGE SCALE GENOMIC DNA]</scope>
    <source>
        <strain evidence="4 5">S1</strain>
    </source>
</reference>
<feature type="chain" id="PRO_5045380343" evidence="2">
    <location>
        <begin position="33"/>
        <end position="623"/>
    </location>
</feature>
<evidence type="ECO:0000313" key="4">
    <source>
        <dbReference type="EMBL" id="MFE4106467.1"/>
    </source>
</evidence>
<dbReference type="NCBIfam" id="TIGR01901">
    <property type="entry name" value="adhes_NPXG"/>
    <property type="match status" value="1"/>
</dbReference>
<dbReference type="InterPro" id="IPR008638">
    <property type="entry name" value="FhaB/CdiA-like_TPS"/>
</dbReference>
<dbReference type="InterPro" id="IPR012334">
    <property type="entry name" value="Pectin_lyas_fold"/>
</dbReference>
<evidence type="ECO:0000259" key="3">
    <source>
        <dbReference type="SMART" id="SM00912"/>
    </source>
</evidence>
<feature type="domain" description="Filamentous haemagglutinin FhaB/tRNA nuclease CdiA-like TPS" evidence="3">
    <location>
        <begin position="43"/>
        <end position="154"/>
    </location>
</feature>
<proteinExistence type="predicted"/>
<gene>
    <name evidence="4" type="ORF">ACFVKH_09280</name>
</gene>
<sequence length="623" mass="61416">MLGFQSLRSFRCALAATLTLSACLAVAPSAKAQITPDQSLGAESSVVTPDVEVRGAIADQINGGAARGQNLFHSFQDFNVLTNQRVYFANPASIENIISRVTGGNLSNIDGLLGVDGAANLFFLNPNGIVFGPHAQLDVSGSFVAGTGTGFTFLDGSEFSATNPNAAPLVTVNLTPGIQFGPDAPAALTSQANLAAGQDLRLAAGAVTSSGNLTAGGQVSVEGVSGNVQVQDVTADSALLSAQGDLILAENQLQTTNDLTLQATGTVSIRDSEQNAFSADAGGNLTIRGEEAINILALNHPETPFRSGGDLTLISDGLISGDAHYESGGNFSILNTTGGGGDFLSFYDPIILATGNVSFGTYSGVSLKIEAGGSISATGNITITGPETAAAVAGDPDAATLTASAALILRSGQASVVTDTDLTTVDNPPDSDFTPDEPTASAASGADIDIGGNIDAGDGAAGEIILVTNGGSINLNGSSVTANGGDITLEGTVNFNNGVVTGNVTGGTGADAYNFNGGTLTGSLNGAGGSDTLTGGNVANTFTVTGANSGTATGITGGFSNIENLVGNAQADSFTLNGGTLSGSVNGAGGSDTLTGDNVANTFSVTGANSGTATGITGGFSNI</sequence>
<organism evidence="4 5">
    <name type="scientific">Almyronema epifaneia S1</name>
    <dbReference type="NCBI Taxonomy" id="2991925"/>
    <lineage>
        <taxon>Bacteria</taxon>
        <taxon>Bacillati</taxon>
        <taxon>Cyanobacteriota</taxon>
        <taxon>Cyanophyceae</taxon>
        <taxon>Nodosilineales</taxon>
        <taxon>Nodosilineaceae</taxon>
        <taxon>Almyronema</taxon>
        <taxon>Almyronema epifaneia</taxon>
    </lineage>
</organism>
<feature type="non-terminal residue" evidence="4">
    <location>
        <position position="623"/>
    </location>
</feature>
<dbReference type="Gene3D" id="2.160.20.10">
    <property type="entry name" value="Single-stranded right-handed beta-helix, Pectin lyase-like"/>
    <property type="match status" value="1"/>
</dbReference>
<feature type="region of interest" description="Disordered" evidence="1">
    <location>
        <begin position="420"/>
        <end position="447"/>
    </location>
</feature>
<dbReference type="EMBL" id="JBHZOL010000066">
    <property type="protein sequence ID" value="MFE4106467.1"/>
    <property type="molecule type" value="Genomic_DNA"/>
</dbReference>
<comment type="caution">
    <text evidence="4">The sequence shown here is derived from an EMBL/GenBank/DDBJ whole genome shotgun (WGS) entry which is preliminary data.</text>
</comment>
<keyword evidence="2" id="KW-0732">Signal</keyword>
<dbReference type="SMART" id="SM00912">
    <property type="entry name" value="Haemagg_act"/>
    <property type="match status" value="1"/>
</dbReference>
<accession>A0ABW6IF21</accession>
<name>A0ABW6IF21_9CYAN</name>
<evidence type="ECO:0000256" key="1">
    <source>
        <dbReference type="SAM" id="MobiDB-lite"/>
    </source>
</evidence>
<dbReference type="InterPro" id="IPR011050">
    <property type="entry name" value="Pectin_lyase_fold/virulence"/>
</dbReference>
<evidence type="ECO:0000313" key="5">
    <source>
        <dbReference type="Proteomes" id="UP001600165"/>
    </source>
</evidence>
<dbReference type="Pfam" id="PF05860">
    <property type="entry name" value="TPS"/>
    <property type="match status" value="1"/>
</dbReference>
<keyword evidence="5" id="KW-1185">Reference proteome</keyword>
<protein>
    <submittedName>
        <fullName evidence="4">Filamentous hemagglutinin N-terminal domain-containing protein</fullName>
    </submittedName>
</protein>
<dbReference type="Proteomes" id="UP001600165">
    <property type="component" value="Unassembled WGS sequence"/>
</dbReference>